<organism evidence="9 10">
    <name type="scientific">Rhodopila globiformis</name>
    <name type="common">Rhodopseudomonas globiformis</name>
    <dbReference type="NCBI Taxonomy" id="1071"/>
    <lineage>
        <taxon>Bacteria</taxon>
        <taxon>Pseudomonadati</taxon>
        <taxon>Pseudomonadota</taxon>
        <taxon>Alphaproteobacteria</taxon>
        <taxon>Acetobacterales</taxon>
        <taxon>Acetobacteraceae</taxon>
        <taxon>Rhodopila</taxon>
    </lineage>
</organism>
<evidence type="ECO:0000256" key="7">
    <source>
        <dbReference type="ARBA" id="ARBA00023288"/>
    </source>
</evidence>
<keyword evidence="3" id="KW-1003">Cell membrane</keyword>
<feature type="region of interest" description="Disordered" evidence="8">
    <location>
        <begin position="1"/>
        <end position="21"/>
    </location>
</feature>
<dbReference type="GO" id="GO:0042597">
    <property type="term" value="C:periplasmic space"/>
    <property type="evidence" value="ECO:0007669"/>
    <property type="project" value="UniProtKB-SubCell"/>
</dbReference>
<name>A0A2S6NC83_RHOGL</name>
<proteinExistence type="inferred from homology"/>
<evidence type="ECO:0000256" key="4">
    <source>
        <dbReference type="ARBA" id="ARBA00022729"/>
    </source>
</evidence>
<gene>
    <name evidence="9" type="ORF">CCS01_15905</name>
</gene>
<comment type="caution">
    <text evidence="9">The sequence shown here is derived from an EMBL/GenBank/DDBJ whole genome shotgun (WGS) entry which is preliminary data.</text>
</comment>
<keyword evidence="5" id="KW-0472">Membrane</keyword>
<dbReference type="AlphaFoldDB" id="A0A2S6NC83"/>
<evidence type="ECO:0000256" key="5">
    <source>
        <dbReference type="ARBA" id="ARBA00023136"/>
    </source>
</evidence>
<evidence type="ECO:0000256" key="8">
    <source>
        <dbReference type="SAM" id="MobiDB-lite"/>
    </source>
</evidence>
<dbReference type="Gene3D" id="3.40.190.10">
    <property type="entry name" value="Periplasmic binding protein-like II"/>
    <property type="match status" value="1"/>
</dbReference>
<evidence type="ECO:0000256" key="6">
    <source>
        <dbReference type="ARBA" id="ARBA00023139"/>
    </source>
</evidence>
<evidence type="ECO:0000256" key="3">
    <source>
        <dbReference type="ARBA" id="ARBA00022475"/>
    </source>
</evidence>
<reference evidence="9 10" key="1">
    <citation type="journal article" date="2018" name="Arch. Microbiol.">
        <title>New insights into the metabolic potential of the phototrophic purple bacterium Rhodopila globiformis DSM 161(T) from its draft genome sequence and evidence for a vanadium-dependent nitrogenase.</title>
        <authorList>
            <person name="Imhoff J.F."/>
            <person name="Rahn T."/>
            <person name="Kunzel S."/>
            <person name="Neulinger S.C."/>
        </authorList>
    </citation>
    <scope>NUCLEOTIDE SEQUENCE [LARGE SCALE GENOMIC DNA]</scope>
    <source>
        <strain evidence="9 10">DSM 161</strain>
    </source>
</reference>
<dbReference type="PROSITE" id="PS51318">
    <property type="entry name" value="TAT"/>
    <property type="match status" value="1"/>
</dbReference>
<dbReference type="InterPro" id="IPR006311">
    <property type="entry name" value="TAT_signal"/>
</dbReference>
<evidence type="ECO:0000256" key="1">
    <source>
        <dbReference type="ARBA" id="ARBA00004418"/>
    </source>
</evidence>
<sequence length="479" mass="52722">MCAAGPHTGCTRNGTGGKQQMHGVVRRDLLKTAAGLAAYSALGRPALARGQTITVWWNQGFYPAEDQAFHNLIAAWEKASGNTVNLTLLPGQALNEKIISALTSGDVPDLMYADNAPAQIVPQNAWHDRLVDVTDIVDTQKQALSDTAVQSAQFYNAEQKKRAFYGVPFKGASLNLPVWKSLIEKAGYKVSDMPQTWDAFFDFFEPVQKKLREKRMRHTCGLGYTLSTTGDDPNNTFNQFMVAYGGGGIVTPDGQLHVRDPKVRQAVITTLTRLTDAFKQGYVPPSALNWGDPDNNNAFHAKEVVMTPNDTISISVAVMQDKDVYYNETMSAPLPRDNAGKHVPALLGVELAFIPKQAKNADAAKDFLRFLIQPANLNTYLKEAKGRWLPVMPSIVHSDPYWLDPKDPHRSVAVKQGVVDPTLTWFYVHNPAYAQVDAEHVFPVAAADIINGMAPDKATDKAFARVEEIFSKYPIGHQA</sequence>
<keyword evidence="7" id="KW-0449">Lipoprotein</keyword>
<comment type="subcellular location">
    <subcellularLocation>
        <location evidence="1">Periplasm</location>
    </subcellularLocation>
</comment>
<dbReference type="EMBL" id="NHRY01000172">
    <property type="protein sequence ID" value="PPQ32230.1"/>
    <property type="molecule type" value="Genomic_DNA"/>
</dbReference>
<keyword evidence="10" id="KW-1185">Reference proteome</keyword>
<dbReference type="Proteomes" id="UP000239724">
    <property type="component" value="Unassembled WGS sequence"/>
</dbReference>
<evidence type="ECO:0000313" key="10">
    <source>
        <dbReference type="Proteomes" id="UP000239724"/>
    </source>
</evidence>
<dbReference type="InterPro" id="IPR006059">
    <property type="entry name" value="SBP"/>
</dbReference>
<dbReference type="Pfam" id="PF13416">
    <property type="entry name" value="SBP_bac_8"/>
    <property type="match status" value="1"/>
</dbReference>
<evidence type="ECO:0000313" key="9">
    <source>
        <dbReference type="EMBL" id="PPQ32230.1"/>
    </source>
</evidence>
<accession>A0A2S6NC83</accession>
<keyword evidence="4" id="KW-0732">Signal</keyword>
<evidence type="ECO:0000256" key="2">
    <source>
        <dbReference type="ARBA" id="ARBA00008520"/>
    </source>
</evidence>
<dbReference type="SUPFAM" id="SSF53850">
    <property type="entry name" value="Periplasmic binding protein-like II"/>
    <property type="match status" value="1"/>
</dbReference>
<dbReference type="PANTHER" id="PTHR43649:SF33">
    <property type="entry name" value="POLYGALACTURONAN_RHAMNOGALACTURONAN-BINDING PROTEIN YTCQ"/>
    <property type="match status" value="1"/>
</dbReference>
<comment type="similarity">
    <text evidence="2">Belongs to the bacterial solute-binding protein 1 family.</text>
</comment>
<evidence type="ECO:0008006" key="11">
    <source>
        <dbReference type="Google" id="ProtNLM"/>
    </source>
</evidence>
<dbReference type="PANTHER" id="PTHR43649">
    <property type="entry name" value="ARABINOSE-BINDING PROTEIN-RELATED"/>
    <property type="match status" value="1"/>
</dbReference>
<keyword evidence="6" id="KW-0564">Palmitate</keyword>
<protein>
    <recommendedName>
        <fullName evidence="11">ABC transporter substrate-binding protein</fullName>
    </recommendedName>
</protein>
<dbReference type="InterPro" id="IPR050490">
    <property type="entry name" value="Bact_solute-bd_prot1"/>
</dbReference>